<reference evidence="1 2" key="1">
    <citation type="journal article" date="2006" name="Proc. Natl. Acad. Sci. U.S.A.">
        <title>Evolution of sensory complexity recorded in a myxobacterial genome.</title>
        <authorList>
            <person name="Goldman B.S."/>
            <person name="Nierman W.C."/>
            <person name="Kaiser D."/>
            <person name="Slater S.C."/>
            <person name="Durkin A.S."/>
            <person name="Eisen J.A."/>
            <person name="Ronning C.M."/>
            <person name="Barbazuk W.B."/>
            <person name="Blanchard M."/>
            <person name="Field C."/>
            <person name="Halling C."/>
            <person name="Hinkle G."/>
            <person name="Iartchuk O."/>
            <person name="Kim H.S."/>
            <person name="Mackenzie C."/>
            <person name="Madupu R."/>
            <person name="Miller N."/>
            <person name="Shvartsbeyn A."/>
            <person name="Sullivan S.A."/>
            <person name="Vaudin M."/>
            <person name="Wiegand R."/>
            <person name="Kaplan H.B."/>
        </authorList>
    </citation>
    <scope>NUCLEOTIDE SEQUENCE [LARGE SCALE GENOMIC DNA]</scope>
    <source>
        <strain evidence="2">DK1622</strain>
    </source>
</reference>
<dbReference type="AlphaFoldDB" id="Q1CY88"/>
<dbReference type="KEGG" id="mxa:MXAN_6512"/>
<evidence type="ECO:0000313" key="2">
    <source>
        <dbReference type="Proteomes" id="UP000002402"/>
    </source>
</evidence>
<dbReference type="GeneID" id="41363720"/>
<sequence>MEANSSLVQTVLKWPLPKIREWLDGLSIGEPVDGTHFNWHGFAYALALRARQERSLGWAHIALLVYGVLAQRHSDEEEYSFSLSEMSLRAWMIAELGEREGDFVLDSEPIVEWVQRLTIMPLEEAAHWIALGDLHAVPIEKLRAMRRLKHGLNTLAHALHNTQVEQKHPELVPWLQFRTRLV</sequence>
<dbReference type="RefSeq" id="WP_011556443.1">
    <property type="nucleotide sequence ID" value="NC_008095.1"/>
</dbReference>
<protein>
    <submittedName>
        <fullName evidence="1">Uncharacterized protein</fullName>
    </submittedName>
</protein>
<dbReference type="STRING" id="246197.MXAN_6512"/>
<evidence type="ECO:0000313" key="1">
    <source>
        <dbReference type="EMBL" id="ABF87596.1"/>
    </source>
</evidence>
<dbReference type="EMBL" id="CP000113">
    <property type="protein sequence ID" value="ABF87596.1"/>
    <property type="molecule type" value="Genomic_DNA"/>
</dbReference>
<keyword evidence="2" id="KW-1185">Reference proteome</keyword>
<name>Q1CY88_MYXXD</name>
<dbReference type="EnsemblBacteria" id="ABF87596">
    <property type="protein sequence ID" value="ABF87596"/>
    <property type="gene ID" value="MXAN_6512"/>
</dbReference>
<dbReference type="Proteomes" id="UP000002402">
    <property type="component" value="Chromosome"/>
</dbReference>
<dbReference type="OrthoDB" id="5513997at2"/>
<proteinExistence type="predicted"/>
<accession>Q1CY88</accession>
<dbReference type="HOGENOM" id="CLU_1480539_0_0_7"/>
<dbReference type="eggNOG" id="ENOG50339TG">
    <property type="taxonomic scope" value="Bacteria"/>
</dbReference>
<organism evidence="1 2">
    <name type="scientific">Myxococcus xanthus (strain DK1622)</name>
    <dbReference type="NCBI Taxonomy" id="246197"/>
    <lineage>
        <taxon>Bacteria</taxon>
        <taxon>Pseudomonadati</taxon>
        <taxon>Myxococcota</taxon>
        <taxon>Myxococcia</taxon>
        <taxon>Myxococcales</taxon>
        <taxon>Cystobacterineae</taxon>
        <taxon>Myxococcaceae</taxon>
        <taxon>Myxococcus</taxon>
    </lineage>
</organism>
<gene>
    <name evidence="1" type="ordered locus">MXAN_6512</name>
</gene>